<dbReference type="InterPro" id="IPR040085">
    <property type="entry name" value="MJ0674-like"/>
</dbReference>
<dbReference type="InterPro" id="IPR007197">
    <property type="entry name" value="rSAM"/>
</dbReference>
<dbReference type="EMBL" id="CP015405">
    <property type="protein sequence ID" value="ANU74986.1"/>
    <property type="molecule type" value="Genomic_DNA"/>
</dbReference>
<gene>
    <name evidence="10" type="ORF">A4V09_03945</name>
</gene>
<feature type="domain" description="Radical SAM core" evidence="9">
    <location>
        <begin position="58"/>
        <end position="164"/>
    </location>
</feature>
<keyword evidence="7 8" id="KW-0411">Iron-sulfur</keyword>
<keyword evidence="5" id="KW-0560">Oxidoreductase</keyword>
<evidence type="ECO:0000256" key="7">
    <source>
        <dbReference type="ARBA" id="ARBA00023014"/>
    </source>
</evidence>
<dbReference type="PANTHER" id="PTHR43075:SF1">
    <property type="entry name" value="FORMATE LYASE ACTIVATING ENZYME, PUTATIVE (AFU_ORTHOLOGUE AFUA_2G15630)-RELATED"/>
    <property type="match status" value="1"/>
</dbReference>
<evidence type="ECO:0000313" key="10">
    <source>
        <dbReference type="EMBL" id="ANU74986.1"/>
    </source>
</evidence>
<dbReference type="SFLD" id="SFLDS00029">
    <property type="entry name" value="Radical_SAM"/>
    <property type="match status" value="1"/>
</dbReference>
<dbReference type="PROSITE" id="PS01087">
    <property type="entry name" value="RADICAL_ACTIVATING"/>
    <property type="match status" value="1"/>
</dbReference>
<sequence length="306" mass="34594">MNQTDEYKNCSLCPRNCHVDRHLRKGYCQCTDKLMAARAALHHWEEPCISGTKGSGTIFFTGCTLRCCFCQNYSISSQGFGKEISPDRLSEIFLELQDAGAHNINLVTPTQYLPTILPALDRVKSRLHIPVVYNCGGYEKQETLALLDSYVDIYLPDLKYYDSGLSARYSGASDYFSVASKAIQIMIDQKGAPVFDKDGLLRSGVIIRHMVLPGSRKDSLRLLHWIKETLPDDCYLISLLSQFTPFYKSSEHPKINRRITTYEYESVLNEAIRLGLTDGYMQEKSSAKEEYTPPFDLEGIQAPALL</sequence>
<feature type="binding site" evidence="8">
    <location>
        <position position="67"/>
    </location>
    <ligand>
        <name>[4Fe-4S] cluster</name>
        <dbReference type="ChEBI" id="CHEBI:49883"/>
        <note>4Fe-4S-S-AdoMet</note>
    </ligand>
</feature>
<dbReference type="Proteomes" id="UP000092574">
    <property type="component" value="Chromosome"/>
</dbReference>
<comment type="similarity">
    <text evidence="1">Belongs to the organic radical-activating enzymes family.</text>
</comment>
<dbReference type="InterPro" id="IPR013785">
    <property type="entry name" value="Aldolase_TIM"/>
</dbReference>
<evidence type="ECO:0000256" key="3">
    <source>
        <dbReference type="ARBA" id="ARBA00022691"/>
    </source>
</evidence>
<evidence type="ECO:0000256" key="8">
    <source>
        <dbReference type="PIRSR" id="PIRSR004869-50"/>
    </source>
</evidence>
<dbReference type="SFLD" id="SFLDG01099">
    <property type="entry name" value="Uncharacterised_Radical_SAM_Su"/>
    <property type="match status" value="1"/>
</dbReference>
<proteinExistence type="inferred from homology"/>
<accession>A0A1C7I5V5</accession>
<dbReference type="Gene3D" id="3.20.20.70">
    <property type="entry name" value="Aldolase class I"/>
    <property type="match status" value="1"/>
</dbReference>
<feature type="binding site" evidence="8">
    <location>
        <position position="70"/>
    </location>
    <ligand>
        <name>[4Fe-4S] cluster</name>
        <dbReference type="ChEBI" id="CHEBI:49883"/>
        <note>4Fe-4S-S-AdoMet</note>
    </ligand>
</feature>
<keyword evidence="2" id="KW-0004">4Fe-4S</keyword>
<dbReference type="AlphaFoldDB" id="A0A1C7I5V5"/>
<evidence type="ECO:0000259" key="9">
    <source>
        <dbReference type="Pfam" id="PF04055"/>
    </source>
</evidence>
<keyword evidence="3 8" id="KW-0949">S-adenosyl-L-methionine</keyword>
<evidence type="ECO:0000313" key="11">
    <source>
        <dbReference type="Proteomes" id="UP000092574"/>
    </source>
</evidence>
<evidence type="ECO:0000256" key="2">
    <source>
        <dbReference type="ARBA" id="ARBA00022485"/>
    </source>
</evidence>
<dbReference type="GO" id="GO:0051539">
    <property type="term" value="F:4 iron, 4 sulfur cluster binding"/>
    <property type="evidence" value="ECO:0007669"/>
    <property type="project" value="UniProtKB-KW"/>
</dbReference>
<dbReference type="InterPro" id="IPR016431">
    <property type="entry name" value="Pyrv-formate_lyase-activ_prd"/>
</dbReference>
<dbReference type="GO" id="GO:0046872">
    <property type="term" value="F:metal ion binding"/>
    <property type="evidence" value="ECO:0007669"/>
    <property type="project" value="UniProtKB-KW"/>
</dbReference>
<keyword evidence="6 8" id="KW-0408">Iron</keyword>
<comment type="cofactor">
    <cofactor evidence="8">
        <name>[4Fe-4S] cluster</name>
        <dbReference type="ChEBI" id="CHEBI:49883"/>
    </cofactor>
    <text evidence="8">Binds 1 [4Fe-4S] cluster. The cluster is coordinated with 3 cysteines and an exchangeable S-adenosyl-L-methionine.</text>
</comment>
<keyword evidence="11" id="KW-1185">Reference proteome</keyword>
<evidence type="ECO:0000256" key="4">
    <source>
        <dbReference type="ARBA" id="ARBA00022723"/>
    </source>
</evidence>
<keyword evidence="4 8" id="KW-0479">Metal-binding</keyword>
<feature type="binding site" evidence="8">
    <location>
        <position position="63"/>
    </location>
    <ligand>
        <name>[4Fe-4S] cluster</name>
        <dbReference type="ChEBI" id="CHEBI:49883"/>
        <note>4Fe-4S-S-AdoMet</note>
    </ligand>
</feature>
<dbReference type="KEGG" id="byl:A4V09_03945"/>
<dbReference type="InterPro" id="IPR058240">
    <property type="entry name" value="rSAM_sf"/>
</dbReference>
<dbReference type="PANTHER" id="PTHR43075">
    <property type="entry name" value="FORMATE LYASE ACTIVATING ENZYME, PUTATIVE (AFU_ORTHOLOGUE AFUA_2G15630)-RELATED"/>
    <property type="match status" value="1"/>
</dbReference>
<reference evidence="10" key="1">
    <citation type="submission" date="2017-04" db="EMBL/GenBank/DDBJ databases">
        <title>Complete Genome Sequences of Twelve Strains of a Stable Defined Moderately Diverse Mouse Microbiota 2 (sDMDMm2).</title>
        <authorList>
            <person name="Uchimura Y."/>
            <person name="Wyss M."/>
            <person name="Brugiroux S."/>
            <person name="Limenitakis J.P."/>
            <person name="Stecher B."/>
            <person name="McCoy K.D."/>
            <person name="Macpherson A.J."/>
        </authorList>
    </citation>
    <scope>NUCLEOTIDE SEQUENCE</scope>
    <source>
        <strain evidence="10">YL58</strain>
    </source>
</reference>
<dbReference type="PIRSF" id="PIRSF004869">
    <property type="entry name" value="PflX_prd"/>
    <property type="match status" value="1"/>
</dbReference>
<dbReference type="SUPFAM" id="SSF102114">
    <property type="entry name" value="Radical SAM enzymes"/>
    <property type="match status" value="1"/>
</dbReference>
<evidence type="ECO:0000256" key="5">
    <source>
        <dbReference type="ARBA" id="ARBA00023002"/>
    </source>
</evidence>
<dbReference type="GO" id="GO:0016491">
    <property type="term" value="F:oxidoreductase activity"/>
    <property type="evidence" value="ECO:0007669"/>
    <property type="project" value="UniProtKB-KW"/>
</dbReference>
<evidence type="ECO:0000256" key="1">
    <source>
        <dbReference type="ARBA" id="ARBA00009777"/>
    </source>
</evidence>
<evidence type="ECO:0000256" key="6">
    <source>
        <dbReference type="ARBA" id="ARBA00023004"/>
    </source>
</evidence>
<dbReference type="CDD" id="cd01335">
    <property type="entry name" value="Radical_SAM"/>
    <property type="match status" value="1"/>
</dbReference>
<dbReference type="InterPro" id="IPR001989">
    <property type="entry name" value="Radical_activat_CS"/>
</dbReference>
<dbReference type="RefSeq" id="WP_065541206.1">
    <property type="nucleotide sequence ID" value="NZ_CP015405.2"/>
</dbReference>
<dbReference type="Pfam" id="PF04055">
    <property type="entry name" value="Radical_SAM"/>
    <property type="match status" value="1"/>
</dbReference>
<name>A0A1C7I5V5_9FIRM</name>
<protein>
    <submittedName>
        <fullName evidence="10">Radical SAM protein</fullName>
    </submittedName>
</protein>
<organism evidence="10 11">
    <name type="scientific">Blautia pseudococcoides</name>
    <dbReference type="NCBI Taxonomy" id="1796616"/>
    <lineage>
        <taxon>Bacteria</taxon>
        <taxon>Bacillati</taxon>
        <taxon>Bacillota</taxon>
        <taxon>Clostridia</taxon>
        <taxon>Lachnospirales</taxon>
        <taxon>Lachnospiraceae</taxon>
        <taxon>Blautia</taxon>
    </lineage>
</organism>